<dbReference type="SMART" id="SM00342">
    <property type="entry name" value="HTH_ARAC"/>
    <property type="match status" value="1"/>
</dbReference>
<evidence type="ECO:0000313" key="4">
    <source>
        <dbReference type="EMBL" id="KTQ97121.1"/>
    </source>
</evidence>
<dbReference type="InterPro" id="IPR018060">
    <property type="entry name" value="HTH_AraC"/>
</dbReference>
<evidence type="ECO:0000313" key="5">
    <source>
        <dbReference type="Proteomes" id="UP000078272"/>
    </source>
</evidence>
<dbReference type="PANTHER" id="PTHR43130:SF3">
    <property type="entry name" value="HTH-TYPE TRANSCRIPTIONAL REGULATOR RV1931C"/>
    <property type="match status" value="1"/>
</dbReference>
<evidence type="ECO:0000259" key="3">
    <source>
        <dbReference type="PROSITE" id="PS01124"/>
    </source>
</evidence>
<keyword evidence="1" id="KW-0805">Transcription regulation</keyword>
<dbReference type="EMBL" id="LDPZ01000011">
    <property type="protein sequence ID" value="KTQ97121.1"/>
    <property type="molecule type" value="Genomic_DNA"/>
</dbReference>
<protein>
    <submittedName>
        <fullName evidence="4">AraC family transcriptional regulator</fullName>
    </submittedName>
</protein>
<dbReference type="PATRIC" id="fig|401562.3.peg.279"/>
<keyword evidence="2" id="KW-0804">Transcription</keyword>
<dbReference type="SUPFAM" id="SSF46689">
    <property type="entry name" value="Homeodomain-like"/>
    <property type="match status" value="2"/>
</dbReference>
<accession>A0A175RC66</accession>
<dbReference type="OrthoDB" id="9793422at2"/>
<dbReference type="Pfam" id="PF12833">
    <property type="entry name" value="HTH_18"/>
    <property type="match status" value="1"/>
</dbReference>
<dbReference type="RefSeq" id="WP_058634097.1">
    <property type="nucleotide sequence ID" value="NZ_LDPZ01000011.1"/>
</dbReference>
<dbReference type="InterPro" id="IPR052158">
    <property type="entry name" value="INH-QAR"/>
</dbReference>
<gene>
    <name evidence="4" type="ORF">NS226_05200</name>
</gene>
<reference evidence="4 5" key="1">
    <citation type="journal article" date="2016" name="Front. Microbiol.">
        <title>Genomic Resource of Rice Seed Associated Bacteria.</title>
        <authorList>
            <person name="Midha S."/>
            <person name="Bansal K."/>
            <person name="Sharma S."/>
            <person name="Kumar N."/>
            <person name="Patil P.P."/>
            <person name="Chaudhry V."/>
            <person name="Patil P.B."/>
        </authorList>
    </citation>
    <scope>NUCLEOTIDE SEQUENCE [LARGE SCALE GENOMIC DNA]</scope>
    <source>
        <strain evidence="4 5">NS226</strain>
    </source>
</reference>
<evidence type="ECO:0000256" key="1">
    <source>
        <dbReference type="ARBA" id="ARBA00023015"/>
    </source>
</evidence>
<sequence>MSSSGDHARVLRKAERGTHQVHIVIFPGFKSMEAIGPINVFTYANRHLARLGDMRQYSLSVVAPYPGQIPSDTLISMQASEALPESAPLETVMVAGAVDIHAALTKETDLTDWCRRRAPDVERFAALCSGAFFLAEAGLLDGRRATTHWGVADLLRRQFPSVVVEADAIFIQDGNIWTSAGVTAAIDLALAYVEQDFGRNLALEVARDLVIYLKRPGGQSQFSRLLTSQMTGSVGMRDVQNWLHAHFEKPLKVSDMAAKANMSVRSFTRQFSRDLGTSPANYLEGIRCENAVSLLLDTDLPLKALAFQSGFGSDDVMRKVFLRRYCLTPLQYRERFKTASG</sequence>
<evidence type="ECO:0000256" key="2">
    <source>
        <dbReference type="ARBA" id="ARBA00023163"/>
    </source>
</evidence>
<dbReference type="SUPFAM" id="SSF52317">
    <property type="entry name" value="Class I glutamine amidotransferase-like"/>
    <property type="match status" value="1"/>
</dbReference>
<comment type="caution">
    <text evidence="4">The sequence shown here is derived from an EMBL/GenBank/DDBJ whole genome shotgun (WGS) entry which is preliminary data.</text>
</comment>
<dbReference type="GO" id="GO:0003700">
    <property type="term" value="F:DNA-binding transcription factor activity"/>
    <property type="evidence" value="ECO:0007669"/>
    <property type="project" value="InterPro"/>
</dbReference>
<organism evidence="4 5">
    <name type="scientific">Aureimonas ureilytica</name>
    <dbReference type="NCBI Taxonomy" id="401562"/>
    <lineage>
        <taxon>Bacteria</taxon>
        <taxon>Pseudomonadati</taxon>
        <taxon>Pseudomonadota</taxon>
        <taxon>Alphaproteobacteria</taxon>
        <taxon>Hyphomicrobiales</taxon>
        <taxon>Aurantimonadaceae</taxon>
        <taxon>Aureimonas</taxon>
    </lineage>
</organism>
<dbReference type="Gene3D" id="1.10.10.60">
    <property type="entry name" value="Homeodomain-like"/>
    <property type="match status" value="1"/>
</dbReference>
<dbReference type="Gene3D" id="3.40.50.880">
    <property type="match status" value="1"/>
</dbReference>
<name>A0A175RC66_9HYPH</name>
<dbReference type="CDD" id="cd03137">
    <property type="entry name" value="GATase1_AraC_1"/>
    <property type="match status" value="1"/>
</dbReference>
<dbReference type="PANTHER" id="PTHR43130">
    <property type="entry name" value="ARAC-FAMILY TRANSCRIPTIONAL REGULATOR"/>
    <property type="match status" value="1"/>
</dbReference>
<dbReference type="PROSITE" id="PS01124">
    <property type="entry name" value="HTH_ARAC_FAMILY_2"/>
    <property type="match status" value="1"/>
</dbReference>
<feature type="domain" description="HTH araC/xylS-type" evidence="3">
    <location>
        <begin position="237"/>
        <end position="335"/>
    </location>
</feature>
<dbReference type="GO" id="GO:0043565">
    <property type="term" value="F:sequence-specific DNA binding"/>
    <property type="evidence" value="ECO:0007669"/>
    <property type="project" value="InterPro"/>
</dbReference>
<proteinExistence type="predicted"/>
<dbReference type="InterPro" id="IPR009057">
    <property type="entry name" value="Homeodomain-like_sf"/>
</dbReference>
<dbReference type="InterPro" id="IPR002818">
    <property type="entry name" value="DJ-1/PfpI"/>
</dbReference>
<dbReference type="InterPro" id="IPR029062">
    <property type="entry name" value="Class_I_gatase-like"/>
</dbReference>
<dbReference type="Pfam" id="PF01965">
    <property type="entry name" value="DJ-1_PfpI"/>
    <property type="match status" value="1"/>
</dbReference>
<dbReference type="Proteomes" id="UP000078272">
    <property type="component" value="Unassembled WGS sequence"/>
</dbReference>
<dbReference type="AlphaFoldDB" id="A0A175RC66"/>